<evidence type="ECO:0000256" key="1">
    <source>
        <dbReference type="SAM" id="MobiDB-lite"/>
    </source>
</evidence>
<dbReference type="OrthoDB" id="3544291at2759"/>
<feature type="compositionally biased region" description="Basic and acidic residues" evidence="1">
    <location>
        <begin position="155"/>
        <end position="166"/>
    </location>
</feature>
<organism evidence="2 3">
    <name type="scientific">Botryotinia calthae</name>
    <dbReference type="NCBI Taxonomy" id="38488"/>
    <lineage>
        <taxon>Eukaryota</taxon>
        <taxon>Fungi</taxon>
        <taxon>Dikarya</taxon>
        <taxon>Ascomycota</taxon>
        <taxon>Pezizomycotina</taxon>
        <taxon>Leotiomycetes</taxon>
        <taxon>Helotiales</taxon>
        <taxon>Sclerotiniaceae</taxon>
        <taxon>Botryotinia</taxon>
    </lineage>
</organism>
<dbReference type="AlphaFoldDB" id="A0A4Y8D0Y9"/>
<evidence type="ECO:0000313" key="2">
    <source>
        <dbReference type="EMBL" id="TEY60777.1"/>
    </source>
</evidence>
<evidence type="ECO:0000313" key="3">
    <source>
        <dbReference type="Proteomes" id="UP000297299"/>
    </source>
</evidence>
<comment type="caution">
    <text evidence="2">The sequence shown here is derived from an EMBL/GenBank/DDBJ whole genome shotgun (WGS) entry which is preliminary data.</text>
</comment>
<keyword evidence="3" id="KW-1185">Reference proteome</keyword>
<accession>A0A4Y8D0Y9</accession>
<feature type="region of interest" description="Disordered" evidence="1">
    <location>
        <begin position="149"/>
        <end position="187"/>
    </location>
</feature>
<proteinExistence type="predicted"/>
<gene>
    <name evidence="2" type="ORF">BOTCAL_0176g00030</name>
</gene>
<protein>
    <submittedName>
        <fullName evidence="2">Uncharacterized protein</fullName>
    </submittedName>
</protein>
<sequence length="217" mass="25508">MSYNNHRHQVVRYQPQEFAPQASQTTAISYRSPSYKQHAAQYATPVPLIDEISQWSDTNSVSNVSETTHIPRSEIEKLIHEDTEGDRRRCAKWAQWAREQKEQDRPAHGAEPVCIWDEYRYRREIADRQTQEFEKVKVEADEHWKGYLQKSKASKQLEAERRERSRTNSSRNNHSRGEQATRYVSGVSGRQLSYTPLSNETLINIAKESNNRGRRRY</sequence>
<reference evidence="2 3" key="1">
    <citation type="submission" date="2017-11" db="EMBL/GenBank/DDBJ databases">
        <title>Comparative genomics of Botrytis spp.</title>
        <authorList>
            <person name="Valero-Jimenez C.A."/>
            <person name="Tapia P."/>
            <person name="Veloso J."/>
            <person name="Silva-Moreno E."/>
            <person name="Staats M."/>
            <person name="Valdes J.H."/>
            <person name="Van Kan J.A.L."/>
        </authorList>
    </citation>
    <scope>NUCLEOTIDE SEQUENCE [LARGE SCALE GENOMIC DNA]</scope>
    <source>
        <strain evidence="2 3">MUCL2830</strain>
    </source>
</reference>
<dbReference type="Proteomes" id="UP000297299">
    <property type="component" value="Unassembled WGS sequence"/>
</dbReference>
<dbReference type="EMBL" id="PHWZ01000176">
    <property type="protein sequence ID" value="TEY60777.1"/>
    <property type="molecule type" value="Genomic_DNA"/>
</dbReference>
<name>A0A4Y8D0Y9_9HELO</name>